<dbReference type="EMBL" id="AZFV01000001">
    <property type="protein sequence ID" value="KRM18699.1"/>
    <property type="molecule type" value="Genomic_DNA"/>
</dbReference>
<evidence type="ECO:0000313" key="6">
    <source>
        <dbReference type="Proteomes" id="UP000051302"/>
    </source>
</evidence>
<dbReference type="CDD" id="cd09999">
    <property type="entry name" value="Arginase-like_1"/>
    <property type="match status" value="1"/>
</dbReference>
<dbReference type="InterPro" id="IPR023696">
    <property type="entry name" value="Ureohydrolase_dom_sf"/>
</dbReference>
<organism evidence="5 6">
    <name type="scientific">Companilactobacillus nantensis DSM 16982</name>
    <dbReference type="NCBI Taxonomy" id="1423774"/>
    <lineage>
        <taxon>Bacteria</taxon>
        <taxon>Bacillati</taxon>
        <taxon>Bacillota</taxon>
        <taxon>Bacilli</taxon>
        <taxon>Lactobacillales</taxon>
        <taxon>Lactobacillaceae</taxon>
        <taxon>Companilactobacillus</taxon>
    </lineage>
</organism>
<comment type="similarity">
    <text evidence="4">Belongs to the arginase family.</text>
</comment>
<dbReference type="AlphaFoldDB" id="A0A0R1WS65"/>
<evidence type="ECO:0000256" key="1">
    <source>
        <dbReference type="ARBA" id="ARBA00022723"/>
    </source>
</evidence>
<evidence type="ECO:0000313" key="5">
    <source>
        <dbReference type="EMBL" id="KRM18699.1"/>
    </source>
</evidence>
<dbReference type="Gene3D" id="3.40.800.10">
    <property type="entry name" value="Ureohydrolase domain"/>
    <property type="match status" value="1"/>
</dbReference>
<dbReference type="InterPro" id="IPR006035">
    <property type="entry name" value="Ureohydrolase"/>
</dbReference>
<reference evidence="5 6" key="1">
    <citation type="journal article" date="2015" name="Genome Announc.">
        <title>Expanding the biotechnology potential of lactobacilli through comparative genomics of 213 strains and associated genera.</title>
        <authorList>
            <person name="Sun Z."/>
            <person name="Harris H.M."/>
            <person name="McCann A."/>
            <person name="Guo C."/>
            <person name="Argimon S."/>
            <person name="Zhang W."/>
            <person name="Yang X."/>
            <person name="Jeffery I.B."/>
            <person name="Cooney J.C."/>
            <person name="Kagawa T.F."/>
            <person name="Liu W."/>
            <person name="Song Y."/>
            <person name="Salvetti E."/>
            <person name="Wrobel A."/>
            <person name="Rasinkangas P."/>
            <person name="Parkhill J."/>
            <person name="Rea M.C."/>
            <person name="O'Sullivan O."/>
            <person name="Ritari J."/>
            <person name="Douillard F.P."/>
            <person name="Paul Ross R."/>
            <person name="Yang R."/>
            <person name="Briner A.E."/>
            <person name="Felis G.E."/>
            <person name="de Vos W.M."/>
            <person name="Barrangou R."/>
            <person name="Klaenhammer T.R."/>
            <person name="Caufield P.W."/>
            <person name="Cui Y."/>
            <person name="Zhang H."/>
            <person name="O'Toole P.W."/>
        </authorList>
    </citation>
    <scope>NUCLEOTIDE SEQUENCE [LARGE SCALE GENOMIC DNA]</scope>
    <source>
        <strain evidence="5 6">DSM 16982</strain>
    </source>
</reference>
<dbReference type="PATRIC" id="fig|1423774.3.peg.185"/>
<dbReference type="RefSeq" id="WP_057890872.1">
    <property type="nucleotide sequence ID" value="NZ_AZFV01000001.1"/>
</dbReference>
<keyword evidence="1" id="KW-0479">Metal-binding</keyword>
<dbReference type="PROSITE" id="PS51409">
    <property type="entry name" value="ARGINASE_2"/>
    <property type="match status" value="1"/>
</dbReference>
<evidence type="ECO:0000256" key="2">
    <source>
        <dbReference type="ARBA" id="ARBA00022801"/>
    </source>
</evidence>
<dbReference type="GO" id="GO:0004053">
    <property type="term" value="F:arginase activity"/>
    <property type="evidence" value="ECO:0007669"/>
    <property type="project" value="TreeGrafter"/>
</dbReference>
<gene>
    <name evidence="5" type="ORF">FD31_GL000181</name>
</gene>
<dbReference type="Pfam" id="PF00491">
    <property type="entry name" value="Arginase"/>
    <property type="match status" value="1"/>
</dbReference>
<sequence length="284" mass="31863">MSENLRIVLPQWQGGMNQNYRIGSKILEAIVPESSQTPTLHIPVSNVAETENDKIDAEKTLLKQMQVTFDTLQLKQPKRVITLGGDCSISEAPFDYLHGQYPDKFGVIWLDAHPDISDPKTSHHIHEMVVANLLHKGAEKFNQQVKNPIQPNQVLMAGLQYEQLRTMDQKVKDLNLSYVTPSKLVNNSDKVIEWLKVNEIKHIAIHLDLDVLDPDDFRSILPAEPGMDRSQFGAAIGTMKLEAVIRLLQDIGSVSDLVGLSLAEHMPWDAINLHNGLAKLSIFK</sequence>
<dbReference type="GO" id="GO:0005829">
    <property type="term" value="C:cytosol"/>
    <property type="evidence" value="ECO:0007669"/>
    <property type="project" value="TreeGrafter"/>
</dbReference>
<dbReference type="STRING" id="1423774.FD31_GL000181"/>
<accession>A0A0R1WS65</accession>
<keyword evidence="6" id="KW-1185">Reference proteome</keyword>
<proteinExistence type="inferred from homology"/>
<dbReference type="Proteomes" id="UP000051302">
    <property type="component" value="Unassembled WGS sequence"/>
</dbReference>
<dbReference type="PANTHER" id="PTHR43782">
    <property type="entry name" value="ARGINASE"/>
    <property type="match status" value="1"/>
</dbReference>
<dbReference type="SUPFAM" id="SSF52768">
    <property type="entry name" value="Arginase/deacetylase"/>
    <property type="match status" value="1"/>
</dbReference>
<keyword evidence="3" id="KW-0464">Manganese</keyword>
<protein>
    <submittedName>
        <fullName evidence="5">Arginase</fullName>
    </submittedName>
</protein>
<name>A0A0R1WS65_9LACO</name>
<keyword evidence="2" id="KW-0378">Hydrolase</keyword>
<evidence type="ECO:0000256" key="3">
    <source>
        <dbReference type="ARBA" id="ARBA00023211"/>
    </source>
</evidence>
<dbReference type="PANTHER" id="PTHR43782:SF3">
    <property type="entry name" value="ARGINASE"/>
    <property type="match status" value="1"/>
</dbReference>
<comment type="caution">
    <text evidence="5">The sequence shown here is derived from an EMBL/GenBank/DDBJ whole genome shotgun (WGS) entry which is preliminary data.</text>
</comment>
<evidence type="ECO:0000256" key="4">
    <source>
        <dbReference type="PROSITE-ProRule" id="PRU00742"/>
    </source>
</evidence>
<dbReference type="GO" id="GO:0030145">
    <property type="term" value="F:manganese ion binding"/>
    <property type="evidence" value="ECO:0007669"/>
    <property type="project" value="TreeGrafter"/>
</dbReference>